<keyword evidence="7" id="KW-0249">Electron transport</keyword>
<dbReference type="GO" id="GO:0006122">
    <property type="term" value="P:mitochondrial electron transport, ubiquinol to cytochrome c"/>
    <property type="evidence" value="ECO:0007669"/>
    <property type="project" value="InterPro"/>
</dbReference>
<dbReference type="EMBL" id="CACSLK010034598">
    <property type="protein sequence ID" value="CAA0841728.1"/>
    <property type="molecule type" value="Genomic_DNA"/>
</dbReference>
<comment type="subcellular location">
    <subcellularLocation>
        <location evidence="1">Mitochondrion inner membrane</location>
        <topology evidence="1">Peripheral membrane protein</topology>
        <orientation evidence="1">Matrix side</orientation>
    </subcellularLocation>
</comment>
<comment type="similarity">
    <text evidence="2">Belongs to the UQCRB/QCR7 family.</text>
</comment>
<evidence type="ECO:0000256" key="2">
    <source>
        <dbReference type="ARBA" id="ARBA00008554"/>
    </source>
</evidence>
<evidence type="ECO:0000256" key="6">
    <source>
        <dbReference type="ARBA" id="ARBA00022792"/>
    </source>
</evidence>
<dbReference type="InterPro" id="IPR003197">
    <property type="entry name" value="QCR7"/>
</dbReference>
<dbReference type="GO" id="GO:0005743">
    <property type="term" value="C:mitochondrial inner membrane"/>
    <property type="evidence" value="ECO:0007669"/>
    <property type="project" value="UniProtKB-SubCell"/>
</dbReference>
<dbReference type="PANTHER" id="PTHR12022">
    <property type="entry name" value="UBIQUINOL-CYTOCHROME C REDUCTASE COMPLEX 14 KD PROTEIN"/>
    <property type="match status" value="1"/>
</dbReference>
<keyword evidence="5" id="KW-0679">Respiratory chain</keyword>
<evidence type="ECO:0000256" key="4">
    <source>
        <dbReference type="ARBA" id="ARBA00022448"/>
    </source>
</evidence>
<organism evidence="11 12">
    <name type="scientific">Striga hermonthica</name>
    <name type="common">Purple witchweed</name>
    <name type="synonym">Buchnera hermonthica</name>
    <dbReference type="NCBI Taxonomy" id="68872"/>
    <lineage>
        <taxon>Eukaryota</taxon>
        <taxon>Viridiplantae</taxon>
        <taxon>Streptophyta</taxon>
        <taxon>Embryophyta</taxon>
        <taxon>Tracheophyta</taxon>
        <taxon>Spermatophyta</taxon>
        <taxon>Magnoliopsida</taxon>
        <taxon>eudicotyledons</taxon>
        <taxon>Gunneridae</taxon>
        <taxon>Pentapetalae</taxon>
        <taxon>asterids</taxon>
        <taxon>lamiids</taxon>
        <taxon>Lamiales</taxon>
        <taxon>Orobanchaceae</taxon>
        <taxon>Buchnereae</taxon>
        <taxon>Striga</taxon>
    </lineage>
</organism>
<comment type="caution">
    <text evidence="11">The sequence shown here is derived from an EMBL/GenBank/DDBJ whole genome shotgun (WGS) entry which is preliminary data.</text>
</comment>
<keyword evidence="8" id="KW-0496">Mitochondrion</keyword>
<name>A0A9N7P1T1_STRHE</name>
<keyword evidence="4" id="KW-0813">Transport</keyword>
<gene>
    <name evidence="11" type="ORF">SHERM_07604</name>
</gene>
<evidence type="ECO:0000256" key="5">
    <source>
        <dbReference type="ARBA" id="ARBA00022660"/>
    </source>
</evidence>
<proteinExistence type="inferred from homology"/>
<keyword evidence="9" id="KW-0472">Membrane</keyword>
<evidence type="ECO:0000256" key="7">
    <source>
        <dbReference type="ARBA" id="ARBA00022982"/>
    </source>
</evidence>
<dbReference type="Pfam" id="PF17855">
    <property type="entry name" value="MCM_lid"/>
    <property type="match status" value="1"/>
</dbReference>
<accession>A0A9N7P1T1</accession>
<evidence type="ECO:0000256" key="9">
    <source>
        <dbReference type="ARBA" id="ARBA00023136"/>
    </source>
</evidence>
<dbReference type="InterPro" id="IPR041562">
    <property type="entry name" value="MCM_lid"/>
</dbReference>
<sequence>MRVLCGLRYDDLYDLVYDLDVKEALNRLLRQIVDVRNQLFKRALDLSMKHAYLAEDLQGHGKRFPAPVKVMVQAQDCLLHMGITSENVAHCFRVTRREQVQVAVSSLMKGQEAVLMVFDKMIKLITIYLIISRGDMTRGGRVAYHMTVRQLKALIRLSEALARYHFHTKVQPRYIRLAVALLKTSIINVE</sequence>
<dbReference type="Gene3D" id="1.10.1090.10">
    <property type="entry name" value="Cytochrome b-c1 complex subunit 7"/>
    <property type="match status" value="1"/>
</dbReference>
<dbReference type="PANTHER" id="PTHR12022:SF0">
    <property type="entry name" value="CYTOCHROME B-C1 COMPLEX SUBUNIT 7"/>
    <property type="match status" value="1"/>
</dbReference>
<keyword evidence="6" id="KW-0999">Mitochondrion inner membrane</keyword>
<evidence type="ECO:0000256" key="1">
    <source>
        <dbReference type="ARBA" id="ARBA00004443"/>
    </source>
</evidence>
<feature type="domain" description="MCM AAA-lid" evidence="10">
    <location>
        <begin position="123"/>
        <end position="186"/>
    </location>
</feature>
<dbReference type="OrthoDB" id="1744952at2759"/>
<dbReference type="Pfam" id="PF02271">
    <property type="entry name" value="UCR_14kD"/>
    <property type="match status" value="1"/>
</dbReference>
<dbReference type="Proteomes" id="UP001153555">
    <property type="component" value="Unassembled WGS sequence"/>
</dbReference>
<dbReference type="EC" id="3.6.4.12" evidence="3"/>
<evidence type="ECO:0000256" key="3">
    <source>
        <dbReference type="ARBA" id="ARBA00012551"/>
    </source>
</evidence>
<dbReference type="InterPro" id="IPR027417">
    <property type="entry name" value="P-loop_NTPase"/>
</dbReference>
<evidence type="ECO:0000256" key="8">
    <source>
        <dbReference type="ARBA" id="ARBA00023128"/>
    </source>
</evidence>
<keyword evidence="12" id="KW-1185">Reference proteome</keyword>
<dbReference type="GO" id="GO:0045275">
    <property type="term" value="C:respiratory chain complex III"/>
    <property type="evidence" value="ECO:0007669"/>
    <property type="project" value="InterPro"/>
</dbReference>
<dbReference type="Gene3D" id="3.40.50.300">
    <property type="entry name" value="P-loop containing nucleotide triphosphate hydrolases"/>
    <property type="match status" value="1"/>
</dbReference>
<evidence type="ECO:0000259" key="10">
    <source>
        <dbReference type="Pfam" id="PF17855"/>
    </source>
</evidence>
<dbReference type="AlphaFoldDB" id="A0A9N7P1T1"/>
<reference evidence="11" key="1">
    <citation type="submission" date="2019-12" db="EMBL/GenBank/DDBJ databases">
        <authorList>
            <person name="Scholes J."/>
        </authorList>
    </citation>
    <scope>NUCLEOTIDE SEQUENCE</scope>
</reference>
<dbReference type="SUPFAM" id="SSF81524">
    <property type="entry name" value="14 kDa protein of cytochrome bc1 complex (Ubiquinol-cytochrome c reductase)"/>
    <property type="match status" value="1"/>
</dbReference>
<evidence type="ECO:0000313" key="12">
    <source>
        <dbReference type="Proteomes" id="UP001153555"/>
    </source>
</evidence>
<dbReference type="GO" id="GO:0003678">
    <property type="term" value="F:DNA helicase activity"/>
    <property type="evidence" value="ECO:0007669"/>
    <property type="project" value="UniProtKB-EC"/>
</dbReference>
<dbReference type="InterPro" id="IPR036544">
    <property type="entry name" value="QCR7_sf"/>
</dbReference>
<evidence type="ECO:0000313" key="11">
    <source>
        <dbReference type="EMBL" id="CAA0841728.1"/>
    </source>
</evidence>
<protein>
    <recommendedName>
        <fullName evidence="3">DNA helicase</fullName>
        <ecNumber evidence="3">3.6.4.12</ecNumber>
    </recommendedName>
</protein>